<evidence type="ECO:0000313" key="3">
    <source>
        <dbReference type="EMBL" id="MCU7550797.1"/>
    </source>
</evidence>
<evidence type="ECO:0000256" key="1">
    <source>
        <dbReference type="HAMAP-Rule" id="MF_00226"/>
    </source>
</evidence>
<dbReference type="PIRSF" id="PIRSF006728">
    <property type="entry name" value="CinA"/>
    <property type="match status" value="1"/>
</dbReference>
<dbReference type="SUPFAM" id="SSF142433">
    <property type="entry name" value="CinA-like"/>
    <property type="match status" value="1"/>
</dbReference>
<dbReference type="NCBIfam" id="TIGR00199">
    <property type="entry name" value="PncC_domain"/>
    <property type="match status" value="1"/>
</dbReference>
<dbReference type="NCBIfam" id="TIGR00200">
    <property type="entry name" value="cinA_nterm"/>
    <property type="match status" value="1"/>
</dbReference>
<dbReference type="PANTHER" id="PTHR13939:SF0">
    <property type="entry name" value="NMN AMIDOHYDROLASE-LIKE PROTEIN YFAY"/>
    <property type="match status" value="1"/>
</dbReference>
<dbReference type="CDD" id="cd00885">
    <property type="entry name" value="cinA"/>
    <property type="match status" value="1"/>
</dbReference>
<dbReference type="PANTHER" id="PTHR13939">
    <property type="entry name" value="NICOTINAMIDE-NUCLEOTIDE AMIDOHYDROLASE PNCC"/>
    <property type="match status" value="1"/>
</dbReference>
<comment type="similarity">
    <text evidence="1">Belongs to the CinA family.</text>
</comment>
<evidence type="ECO:0000259" key="2">
    <source>
        <dbReference type="SMART" id="SM00852"/>
    </source>
</evidence>
<gene>
    <name evidence="3" type="ORF">OCK74_16885</name>
</gene>
<dbReference type="Gene3D" id="3.40.980.10">
    <property type="entry name" value="MoaB/Mog-like domain"/>
    <property type="match status" value="1"/>
</dbReference>
<dbReference type="AlphaFoldDB" id="A0A9X2XY13"/>
<dbReference type="Proteomes" id="UP001155483">
    <property type="component" value="Unassembled WGS sequence"/>
</dbReference>
<dbReference type="InterPro" id="IPR008136">
    <property type="entry name" value="CinA_C"/>
</dbReference>
<name>A0A9X2XY13_9BACT</name>
<reference evidence="3" key="1">
    <citation type="submission" date="2022-09" db="EMBL/GenBank/DDBJ databases">
        <authorList>
            <person name="Yuan C."/>
            <person name="Ke Z."/>
        </authorList>
    </citation>
    <scope>NUCLEOTIDE SEQUENCE</scope>
    <source>
        <strain evidence="3">LB-8</strain>
    </source>
</reference>
<dbReference type="Pfam" id="PF00994">
    <property type="entry name" value="MoCF_biosynth"/>
    <property type="match status" value="1"/>
</dbReference>
<keyword evidence="4" id="KW-1185">Reference proteome</keyword>
<sequence length="415" mass="45519">MVQASIITIGDELLIGQTIDTNSAFIAQELNKLGIWVKRRIAIGDKREDILDALETESKECNIVIITGGLGPTADDITKPTLCEFFDAKIVVDEGALENVKNIFIRINRPLIERNLKQAEVPDKCTVLPNLRGTAPGMWFEKEGVVYASLPGVPHEMEGLMLNSVLPKLKEHFQMPAIVHKTLFTAGKGESEIAELLIEFENKLPEYIKLAYLPSFGMVKLRLTGKSNDQIQLEQEVSVFVNELKSIVSEWLVADEDISLQEALHQLLKQMNKTIATAESCTGGYIAHLITSVPGSSSVFNGGVVSYANEAKEAILGVQKATLEQFGAVSEQTVIEMSKGVLQKIKTTYGLATSGIMGPDGGTPEKPVGTVWIAVTNGVQTKTQKFQFRFDRKRNIQLAANAALNMMRLFILTGN</sequence>
<dbReference type="NCBIfam" id="NF001813">
    <property type="entry name" value="PRK00549.1"/>
    <property type="match status" value="1"/>
</dbReference>
<dbReference type="Pfam" id="PF18146">
    <property type="entry name" value="CinA_KH"/>
    <property type="match status" value="1"/>
</dbReference>
<dbReference type="SUPFAM" id="SSF53218">
    <property type="entry name" value="Molybdenum cofactor biosynthesis proteins"/>
    <property type="match status" value="1"/>
</dbReference>
<reference evidence="3" key="2">
    <citation type="submission" date="2023-04" db="EMBL/GenBank/DDBJ databases">
        <title>Paracnuella aquatica gen. nov., sp. nov., a member of the family Chitinophagaceae isolated from a hot spring.</title>
        <authorList>
            <person name="Wang C."/>
        </authorList>
    </citation>
    <scope>NUCLEOTIDE SEQUENCE</scope>
    <source>
        <strain evidence="3">LB-8</strain>
    </source>
</reference>
<dbReference type="InterPro" id="IPR036425">
    <property type="entry name" value="MoaB/Mog-like_dom_sf"/>
</dbReference>
<dbReference type="HAMAP" id="MF_00226_B">
    <property type="entry name" value="CinA_B"/>
    <property type="match status" value="1"/>
</dbReference>
<organism evidence="3 4">
    <name type="scientific">Paraflavisolibacter caeni</name>
    <dbReference type="NCBI Taxonomy" id="2982496"/>
    <lineage>
        <taxon>Bacteria</taxon>
        <taxon>Pseudomonadati</taxon>
        <taxon>Bacteroidota</taxon>
        <taxon>Chitinophagia</taxon>
        <taxon>Chitinophagales</taxon>
        <taxon>Chitinophagaceae</taxon>
        <taxon>Paraflavisolibacter</taxon>
    </lineage>
</organism>
<dbReference type="SMART" id="SM00852">
    <property type="entry name" value="MoCF_biosynth"/>
    <property type="match status" value="1"/>
</dbReference>
<protein>
    <recommendedName>
        <fullName evidence="1">CinA-like protein</fullName>
    </recommendedName>
</protein>
<evidence type="ECO:0000313" key="4">
    <source>
        <dbReference type="Proteomes" id="UP001155483"/>
    </source>
</evidence>
<dbReference type="InterPro" id="IPR050101">
    <property type="entry name" value="CinA"/>
</dbReference>
<feature type="domain" description="MoaB/Mog" evidence="2">
    <location>
        <begin position="5"/>
        <end position="172"/>
    </location>
</feature>
<accession>A0A9X2XY13</accession>
<dbReference type="Gene3D" id="3.90.950.20">
    <property type="entry name" value="CinA-like"/>
    <property type="match status" value="1"/>
</dbReference>
<dbReference type="InterPro" id="IPR036653">
    <property type="entry name" value="CinA-like_C"/>
</dbReference>
<dbReference type="EMBL" id="JAOTIF010000015">
    <property type="protein sequence ID" value="MCU7550797.1"/>
    <property type="molecule type" value="Genomic_DNA"/>
</dbReference>
<dbReference type="InterPro" id="IPR041424">
    <property type="entry name" value="CinA_KH"/>
</dbReference>
<proteinExistence type="inferred from homology"/>
<dbReference type="InterPro" id="IPR001453">
    <property type="entry name" value="MoaB/Mog_dom"/>
</dbReference>
<comment type="caution">
    <text evidence="3">The sequence shown here is derived from an EMBL/GenBank/DDBJ whole genome shotgun (WGS) entry which is preliminary data.</text>
</comment>
<dbReference type="RefSeq" id="WP_279298234.1">
    <property type="nucleotide sequence ID" value="NZ_JAOTIF010000015.1"/>
</dbReference>
<dbReference type="Pfam" id="PF02464">
    <property type="entry name" value="CinA"/>
    <property type="match status" value="1"/>
</dbReference>
<dbReference type="InterPro" id="IPR008135">
    <property type="entry name" value="Competence-induced_CinA"/>
</dbReference>